<accession>A0A2S4UMB1</accession>
<evidence type="ECO:0000313" key="2">
    <source>
        <dbReference type="Proteomes" id="UP000238274"/>
    </source>
</evidence>
<keyword evidence="2" id="KW-1185">Reference proteome</keyword>
<evidence type="ECO:0000313" key="1">
    <source>
        <dbReference type="EMBL" id="POV98410.1"/>
    </source>
</evidence>
<organism evidence="1 2">
    <name type="scientific">Puccinia striiformis</name>
    <dbReference type="NCBI Taxonomy" id="27350"/>
    <lineage>
        <taxon>Eukaryota</taxon>
        <taxon>Fungi</taxon>
        <taxon>Dikarya</taxon>
        <taxon>Basidiomycota</taxon>
        <taxon>Pucciniomycotina</taxon>
        <taxon>Pucciniomycetes</taxon>
        <taxon>Pucciniales</taxon>
        <taxon>Pucciniaceae</taxon>
        <taxon>Puccinia</taxon>
    </lineage>
</organism>
<dbReference type="EMBL" id="PKSM01000300">
    <property type="protein sequence ID" value="POV98410.1"/>
    <property type="molecule type" value="Genomic_DNA"/>
</dbReference>
<comment type="caution">
    <text evidence="1">The sequence shown here is derived from an EMBL/GenBank/DDBJ whole genome shotgun (WGS) entry which is preliminary data.</text>
</comment>
<protein>
    <submittedName>
        <fullName evidence="1">Uncharacterized protein</fullName>
    </submittedName>
</protein>
<dbReference type="VEuPathDB" id="FungiDB:PSHT_14028"/>
<reference evidence="2" key="2">
    <citation type="journal article" date="2018" name="BMC Genomics">
        <title>Genomic insights into host adaptation between the wheat stripe rust pathogen (Puccinia striiformis f. sp. tritici) and the barley stripe rust pathogen (Puccinia striiformis f. sp. hordei).</title>
        <authorList>
            <person name="Xia C."/>
            <person name="Wang M."/>
            <person name="Yin C."/>
            <person name="Cornejo O.E."/>
            <person name="Hulbert S.H."/>
            <person name="Chen X."/>
        </authorList>
    </citation>
    <scope>NUCLEOTIDE SEQUENCE [LARGE SCALE GENOMIC DNA]</scope>
    <source>
        <strain evidence="2">93TX-2</strain>
    </source>
</reference>
<dbReference type="VEuPathDB" id="FungiDB:PSTT_12388"/>
<dbReference type="Proteomes" id="UP000238274">
    <property type="component" value="Unassembled WGS sequence"/>
</dbReference>
<proteinExistence type="predicted"/>
<reference evidence="2" key="3">
    <citation type="journal article" date="2018" name="Mol. Plant Microbe Interact.">
        <title>Genome sequence resources for the wheat stripe rust pathogen (Puccinia striiformis f. sp. tritici) and the barley stripe rust pathogen (Puccinia striiformis f. sp. hordei).</title>
        <authorList>
            <person name="Xia C."/>
            <person name="Wang M."/>
            <person name="Yin C."/>
            <person name="Cornejo O.E."/>
            <person name="Hulbert S.H."/>
            <person name="Chen X."/>
        </authorList>
    </citation>
    <scope>NUCLEOTIDE SEQUENCE [LARGE SCALE GENOMIC DNA]</scope>
    <source>
        <strain evidence="2">93TX-2</strain>
    </source>
</reference>
<name>A0A2S4UMB1_9BASI</name>
<reference evidence="1 2" key="1">
    <citation type="submission" date="2017-12" db="EMBL/GenBank/DDBJ databases">
        <title>Gene loss provides genomic basis for host adaptation in cereal stripe rust fungi.</title>
        <authorList>
            <person name="Xia C."/>
        </authorList>
    </citation>
    <scope>NUCLEOTIDE SEQUENCE [LARGE SCALE GENOMIC DNA]</scope>
    <source>
        <strain evidence="1 2">93TX-2</strain>
    </source>
</reference>
<dbReference type="AlphaFoldDB" id="A0A2S4UMB1"/>
<gene>
    <name evidence="1" type="ORF">PSHT_14028</name>
</gene>
<sequence length="133" mass="14924">MNSPLRSLLASRSSSFSDRAMIQTRLIECGRPNKTFSNRSTFLPLTVLIHITPHPSRWNEIDTANQCGLSNEFITTRPSDDRLYNNCLSQLHQGILNHQAVNLLLGGIRFIPEGIPTNHPNLNENADTDSWLG</sequence>